<dbReference type="EMBL" id="KJ019033">
    <property type="protein sequence ID" value="AIX15789.1"/>
    <property type="molecule type" value="Genomic_DNA"/>
</dbReference>
<dbReference type="EMBL" id="KJ019157">
    <property type="protein sequence ID" value="AIX45228.1"/>
    <property type="molecule type" value="Genomic_DNA"/>
</dbReference>
<dbReference type="Proteomes" id="UP000185390">
    <property type="component" value="Segment"/>
</dbReference>
<dbReference type="Proteomes" id="UP000185396">
    <property type="component" value="Segment"/>
</dbReference>
<evidence type="ECO:0000313" key="23">
    <source>
        <dbReference type="EMBL" id="AIX45436.1"/>
    </source>
</evidence>
<dbReference type="EMBL" id="KJ019076">
    <property type="protein sequence ID" value="AIX25526.1"/>
    <property type="molecule type" value="Genomic_DNA"/>
</dbReference>
<dbReference type="Proteomes" id="UP000185397">
    <property type="component" value="Segment"/>
</dbReference>
<organism evidence="2 27">
    <name type="scientific">Synechococcus phage ACG-2014a</name>
    <dbReference type="NCBI Taxonomy" id="1493507"/>
    <lineage>
        <taxon>Viruses</taxon>
        <taxon>Duplodnaviria</taxon>
        <taxon>Heunggongvirae</taxon>
        <taxon>Uroviricota</taxon>
        <taxon>Caudoviricetes</taxon>
        <taxon>Pantevenvirales</taxon>
        <taxon>Kyanoviridae</taxon>
        <taxon>Acionnavirus</taxon>
        <taxon>Acionnavirus monteraybay</taxon>
    </lineage>
</organism>
<dbReference type="EMBL" id="KJ019038">
    <property type="protein sequence ID" value="AIX16901.1"/>
    <property type="molecule type" value="Genomic_DNA"/>
</dbReference>
<dbReference type="Proteomes" id="UP000185403">
    <property type="component" value="Segment"/>
</dbReference>
<dbReference type="Proteomes" id="UP000185399">
    <property type="component" value="Segment"/>
</dbReference>
<dbReference type="Proteomes" id="UP000185393">
    <property type="component" value="Segment"/>
</dbReference>
<dbReference type="Proteomes" id="UP000185388">
    <property type="component" value="Segment"/>
</dbReference>
<evidence type="ECO:0000313" key="1">
    <source>
        <dbReference type="EMBL" id="AIX14279.1"/>
    </source>
</evidence>
<dbReference type="Proteomes" id="UP000185407">
    <property type="component" value="Segment"/>
</dbReference>
<reference evidence="25 26" key="1">
    <citation type="submission" date="2013-12" db="EMBL/GenBank/DDBJ databases">
        <title>Ecological redundancy of diverse viral populations within a natural community.</title>
        <authorList>
            <person name="Gregory A.C."/>
            <person name="LaButti K."/>
            <person name="Copeland A."/>
            <person name="Woyke T."/>
            <person name="Sullivan M.B."/>
        </authorList>
    </citation>
    <scope>NUCLEOTIDE SEQUENCE [LARGE SCALE GENOMIC DNA]</scope>
    <source>
        <strain evidence="18">Syn7803C101</strain>
        <strain evidence="19">Syn7803C104</strain>
        <strain evidence="20">Syn7803C107</strain>
        <strain evidence="21">Syn7803C26</strain>
        <strain evidence="22">Syn7803C31</strain>
        <strain evidence="23">Syn7803C33</strain>
        <strain evidence="24">Syn7803C38</strain>
        <strain evidence="1">Syn7803C42</strain>
        <strain evidence="2">Syn7803C47</strain>
        <strain evidence="3">Syn7803C53</strain>
        <strain evidence="4">Syn7803C59</strain>
        <strain evidence="5">Syn7803C60</strain>
        <strain evidence="6">Syn7803C86</strain>
        <strain evidence="7">Syn7803C99</strain>
        <strain evidence="14">Syn7803US1</strain>
        <strain evidence="8">Syn7803US101</strain>
        <strain evidence="9">Syn7803US102</strain>
        <strain evidence="10">Syn7803US112</strain>
        <strain evidence="11">Syn7803US117</strain>
        <strain evidence="12">Syn7803US123</strain>
        <strain evidence="13">Syn7803US19</strain>
        <strain evidence="15">Syn7803US60</strain>
        <strain evidence="16">Syn7803US62</strain>
        <strain evidence="17">Syn7803US79</strain>
    </source>
</reference>
<evidence type="ECO:0000313" key="15">
    <source>
        <dbReference type="EMBL" id="AIX35011.1"/>
    </source>
</evidence>
<sequence>MTSKKGIMTADFTESDYDTIIACVKKRQRQYTVGDRVYNELGVIVEKLSESRTASVSI</sequence>
<evidence type="ECO:0000313" key="8">
    <source>
        <dbReference type="EMBL" id="AIX23572.1"/>
    </source>
</evidence>
<evidence type="ECO:0000313" key="26">
    <source>
        <dbReference type="Proteomes" id="UP000185387"/>
    </source>
</evidence>
<dbReference type="Proteomes" id="UP000185409">
    <property type="component" value="Segment"/>
</dbReference>
<evidence type="ECO:0000313" key="10">
    <source>
        <dbReference type="EMBL" id="AIX25526.1"/>
    </source>
</evidence>
<evidence type="ECO:0000313" key="19">
    <source>
        <dbReference type="EMBL" id="AIX40040.1"/>
    </source>
</evidence>
<evidence type="ECO:0000313" key="21">
    <source>
        <dbReference type="EMBL" id="AIX44306.1"/>
    </source>
</evidence>
<dbReference type="Proteomes" id="UP000185387">
    <property type="component" value="Segment"/>
</dbReference>
<dbReference type="EMBL" id="KJ019084">
    <property type="protein sequence ID" value="AIX27246.1"/>
    <property type="molecule type" value="Genomic_DNA"/>
</dbReference>
<dbReference type="EMBL" id="KJ019039">
    <property type="protein sequence ID" value="AIX17108.1"/>
    <property type="molecule type" value="Genomic_DNA"/>
</dbReference>
<dbReference type="EMBL" id="KJ019030">
    <property type="protein sequence ID" value="AIX15145.1"/>
    <property type="molecule type" value="Genomic_DNA"/>
</dbReference>
<dbReference type="Proteomes" id="UP000185406">
    <property type="component" value="Segment"/>
</dbReference>
<proteinExistence type="predicted"/>
<dbReference type="Proteomes" id="UP000185389">
    <property type="component" value="Segment"/>
</dbReference>
<dbReference type="EMBL" id="KJ019065">
    <property type="protein sequence ID" value="AIX23076.1"/>
    <property type="molecule type" value="Genomic_DNA"/>
</dbReference>
<dbReference type="Proteomes" id="UP000185391">
    <property type="component" value="Segment"/>
</dbReference>
<evidence type="ECO:0000313" key="2">
    <source>
        <dbReference type="EMBL" id="AIX15145.1"/>
    </source>
</evidence>
<evidence type="ECO:0000313" key="14">
    <source>
        <dbReference type="EMBL" id="AIX28230.1"/>
    </source>
</evidence>
<dbReference type="EMBL" id="KJ019088">
    <property type="protein sequence ID" value="AIX28230.1"/>
    <property type="molecule type" value="Genomic_DNA"/>
</dbReference>
<evidence type="ECO:0000313" key="16">
    <source>
        <dbReference type="EMBL" id="AIX35434.1"/>
    </source>
</evidence>
<dbReference type="EMBL" id="KJ019138">
    <property type="protein sequence ID" value="AIX40249.1"/>
    <property type="molecule type" value="Genomic_DNA"/>
</dbReference>
<evidence type="ECO:0000313" key="3">
    <source>
        <dbReference type="EMBL" id="AIX15789.1"/>
    </source>
</evidence>
<dbReference type="Proteomes" id="UP000185400">
    <property type="component" value="Segment"/>
</dbReference>
<dbReference type="EMBL" id="KJ019087">
    <property type="protein sequence ID" value="AIX28022.1"/>
    <property type="molecule type" value="Genomic_DNA"/>
</dbReference>
<evidence type="ECO:0000313" key="27">
    <source>
        <dbReference type="Proteomes" id="UP000185400"/>
    </source>
</evidence>
<evidence type="ECO:0000313" key="9">
    <source>
        <dbReference type="EMBL" id="AIX23778.1"/>
    </source>
</evidence>
<dbReference type="EMBL" id="KJ019081">
    <property type="protein sequence ID" value="AIX26608.1"/>
    <property type="molecule type" value="Genomic_DNA"/>
</dbReference>
<dbReference type="Proteomes" id="UP000185404">
    <property type="component" value="Segment"/>
</dbReference>
<evidence type="ECO:0000313" key="22">
    <source>
        <dbReference type="EMBL" id="AIX45228.1"/>
    </source>
</evidence>
<evidence type="ECO:0000313" key="17">
    <source>
        <dbReference type="EMBL" id="AIX36730.1"/>
    </source>
</evidence>
<dbReference type="Proteomes" id="UP000185392">
    <property type="component" value="Segment"/>
</dbReference>
<dbReference type="Proteomes" id="UP000185402">
    <property type="component" value="Segment"/>
</dbReference>
<dbReference type="Proteomes" id="UP000185408">
    <property type="component" value="Segment"/>
</dbReference>
<evidence type="ECO:0000313" key="24">
    <source>
        <dbReference type="EMBL" id="AIX46584.1"/>
    </source>
</evidence>
<dbReference type="Proteomes" id="UP000185401">
    <property type="component" value="Segment"/>
</dbReference>
<name>A0A0E3ES23_9CAUD</name>
<dbReference type="EMBL" id="KJ019114">
    <property type="protein sequence ID" value="AIX35011.1"/>
    <property type="molecule type" value="Genomic_DNA"/>
</dbReference>
<evidence type="ECO:0000313" key="4">
    <source>
        <dbReference type="EMBL" id="AIX16901.1"/>
    </source>
</evidence>
<dbReference type="Proteomes" id="UP000033004">
    <property type="component" value="Segment"/>
</dbReference>
<dbReference type="Proteomes" id="UP000185395">
    <property type="component" value="Segment"/>
</dbReference>
<dbReference type="EMBL" id="KJ019158">
    <property type="protein sequence ID" value="AIX45436.1"/>
    <property type="molecule type" value="Genomic_DNA"/>
</dbReference>
<evidence type="ECO:0000313" key="5">
    <source>
        <dbReference type="EMBL" id="AIX17108.1"/>
    </source>
</evidence>
<dbReference type="EMBL" id="KJ019068">
    <property type="protein sequence ID" value="AIX23778.1"/>
    <property type="molecule type" value="Genomic_DNA"/>
</dbReference>
<dbReference type="EMBL" id="KJ019067">
    <property type="protein sequence ID" value="AIX23572.1"/>
    <property type="molecule type" value="Genomic_DNA"/>
</dbReference>
<dbReference type="EMBL" id="KJ019153">
    <property type="protein sequence ID" value="AIX44306.1"/>
    <property type="molecule type" value="Genomic_DNA"/>
</dbReference>
<evidence type="ECO:0000313" key="7">
    <source>
        <dbReference type="EMBL" id="AIX23076.1"/>
    </source>
</evidence>
<dbReference type="EMBL" id="KJ019026">
    <property type="protein sequence ID" value="AIX14279.1"/>
    <property type="molecule type" value="Genomic_DNA"/>
</dbReference>
<evidence type="ECO:0000313" key="25">
    <source>
        <dbReference type="Proteomes" id="UP000033004"/>
    </source>
</evidence>
<evidence type="ECO:0000313" key="18">
    <source>
        <dbReference type="EMBL" id="AIX39613.1"/>
    </source>
</evidence>
<dbReference type="Proteomes" id="UP000185398">
    <property type="component" value="Segment"/>
</dbReference>
<evidence type="ECO:0000313" key="12">
    <source>
        <dbReference type="EMBL" id="AIX27246.1"/>
    </source>
</evidence>
<protein>
    <submittedName>
        <fullName evidence="2">Uncharacterized protein</fullName>
    </submittedName>
</protein>
<dbReference type="Proteomes" id="UP000185394">
    <property type="component" value="Segment"/>
</dbReference>
<dbReference type="EMBL" id="KJ019163">
    <property type="protein sequence ID" value="AIX46584.1"/>
    <property type="molecule type" value="Genomic_DNA"/>
</dbReference>
<dbReference type="EMBL" id="KJ019116">
    <property type="protein sequence ID" value="AIX35434.1"/>
    <property type="molecule type" value="Genomic_DNA"/>
</dbReference>
<dbReference type="EMBL" id="KJ019122">
    <property type="protein sequence ID" value="AIX36730.1"/>
    <property type="molecule type" value="Genomic_DNA"/>
</dbReference>
<dbReference type="Proteomes" id="UP000185405">
    <property type="component" value="Segment"/>
</dbReference>
<dbReference type="EMBL" id="KJ019135">
    <property type="protein sequence ID" value="AIX39613.1"/>
    <property type="molecule type" value="Genomic_DNA"/>
</dbReference>
<dbReference type="EMBL" id="KJ019137">
    <property type="protein sequence ID" value="AIX40040.1"/>
    <property type="molecule type" value="Genomic_DNA"/>
</dbReference>
<evidence type="ECO:0000313" key="6">
    <source>
        <dbReference type="EMBL" id="AIX20775.1"/>
    </source>
</evidence>
<dbReference type="EMBL" id="KJ019055">
    <property type="protein sequence ID" value="AIX20775.1"/>
    <property type="molecule type" value="Genomic_DNA"/>
</dbReference>
<evidence type="ECO:0000313" key="20">
    <source>
        <dbReference type="EMBL" id="AIX40249.1"/>
    </source>
</evidence>
<evidence type="ECO:0000313" key="13">
    <source>
        <dbReference type="EMBL" id="AIX28022.1"/>
    </source>
</evidence>
<accession>A0A0E3ES23</accession>
<evidence type="ECO:0000313" key="11">
    <source>
        <dbReference type="EMBL" id="AIX26608.1"/>
    </source>
</evidence>
<gene>
    <name evidence="18" type="ORF">Syn7803C101_95</name>
    <name evidence="19" type="ORF">Syn7803C104_96</name>
    <name evidence="20" type="ORF">Syn7803C107_95</name>
    <name evidence="21" type="ORF">Syn7803C26_94</name>
    <name evidence="22" type="ORF">Syn7803C31_96</name>
    <name evidence="23" type="ORF">Syn7803C33_93</name>
    <name evidence="24" type="ORF">Syn7803C38_92</name>
    <name evidence="1" type="ORF">Syn7803C42_94</name>
    <name evidence="2" type="ORF">Syn7803C47_96</name>
    <name evidence="3" type="ORF">Syn7803C53_92</name>
    <name evidence="4" type="ORF">Syn7803C59_94</name>
    <name evidence="5" type="ORF">Syn7803C60_92</name>
    <name evidence="6" type="ORF">Syn7803C86_95</name>
    <name evidence="7" type="ORF">Syn7803C99_93</name>
    <name evidence="8" type="ORF">Syn7803US101_93</name>
    <name evidence="9" type="ORF">Syn7803US102_93</name>
    <name evidence="10" type="ORF">Syn7803US112_94</name>
    <name evidence="11" type="ORF">Syn7803US117_93</name>
    <name evidence="12" type="ORF">Syn7803US123_95</name>
    <name evidence="13" type="ORF">Syn7803US19_93</name>
    <name evidence="14" type="ORF">Syn7803US1_94</name>
    <name evidence="15" type="ORF">Syn7803US60_93</name>
    <name evidence="16" type="ORF">Syn7803US62_93</name>
    <name evidence="17" type="ORF">Syn7803US79_94</name>
</gene>